<dbReference type="InterPro" id="IPR002711">
    <property type="entry name" value="HNH"/>
</dbReference>
<dbReference type="GO" id="GO:0003676">
    <property type="term" value="F:nucleic acid binding"/>
    <property type="evidence" value="ECO:0007669"/>
    <property type="project" value="InterPro"/>
</dbReference>
<gene>
    <name evidence="1" type="ORF">G4V39_02975</name>
</gene>
<sequence length="101" mass="12110">MLLDEEHIRREKHKARRLRATKWWRRRCAIGRCYYCGRRVPPKELTMDHVIPISRGGLSVKENLVPACKECNNKKKYLLPIEWEEYLCRIRSGNPEKEESS</sequence>
<organism evidence="1 2">
    <name type="scientific">Thermosulfuriphilus ammonigenes</name>
    <dbReference type="NCBI Taxonomy" id="1936021"/>
    <lineage>
        <taxon>Bacteria</taxon>
        <taxon>Pseudomonadati</taxon>
        <taxon>Thermodesulfobacteriota</taxon>
        <taxon>Thermodesulfobacteria</taxon>
        <taxon>Thermodesulfobacteriales</taxon>
        <taxon>Thermodesulfobacteriaceae</taxon>
        <taxon>Thermosulfuriphilus</taxon>
    </lineage>
</organism>
<name>A0A6G7PUS0_9BACT</name>
<dbReference type="SMART" id="SM00507">
    <property type="entry name" value="HNHc"/>
    <property type="match status" value="1"/>
</dbReference>
<dbReference type="Proteomes" id="UP000502179">
    <property type="component" value="Chromosome"/>
</dbReference>
<dbReference type="InterPro" id="IPR052892">
    <property type="entry name" value="NA-targeting_endonuclease"/>
</dbReference>
<dbReference type="RefSeq" id="WP_166031528.1">
    <property type="nucleotide sequence ID" value="NZ_CP048877.1"/>
</dbReference>
<reference evidence="1 2" key="1">
    <citation type="submission" date="2020-02" db="EMBL/GenBank/DDBJ databases">
        <title>Genome analysis of Thermosulfuriphilus ammonigenes ST65T, an anaerobic thermophilic chemolithoautotrophic bacterium isolated from a deep-sea hydrothermal vent.</title>
        <authorList>
            <person name="Slobodkina G."/>
            <person name="Allioux M."/>
            <person name="Merkel A."/>
            <person name="Alain K."/>
            <person name="Jebbar M."/>
            <person name="Slobodkin A."/>
        </authorList>
    </citation>
    <scope>NUCLEOTIDE SEQUENCE [LARGE SCALE GENOMIC DNA]</scope>
    <source>
        <strain evidence="1 2">ST65</strain>
    </source>
</reference>
<dbReference type="EMBL" id="CP048877">
    <property type="protein sequence ID" value="QIJ71306.1"/>
    <property type="molecule type" value="Genomic_DNA"/>
</dbReference>
<dbReference type="CDD" id="cd00085">
    <property type="entry name" value="HNHc"/>
    <property type="match status" value="1"/>
</dbReference>
<accession>A0A6G7PUS0</accession>
<keyword evidence="1" id="KW-0540">Nuclease</keyword>
<dbReference type="PANTHER" id="PTHR33877:SF1">
    <property type="entry name" value="TYPE IV METHYL-DIRECTED RESTRICTION ENZYME ECOKMCRA"/>
    <property type="match status" value="1"/>
</dbReference>
<dbReference type="AlphaFoldDB" id="A0A6G7PUS0"/>
<keyword evidence="2" id="KW-1185">Reference proteome</keyword>
<dbReference type="KEGG" id="tav:G4V39_02975"/>
<dbReference type="GO" id="GO:0004519">
    <property type="term" value="F:endonuclease activity"/>
    <property type="evidence" value="ECO:0007669"/>
    <property type="project" value="UniProtKB-KW"/>
</dbReference>
<dbReference type="GO" id="GO:0008270">
    <property type="term" value="F:zinc ion binding"/>
    <property type="evidence" value="ECO:0007669"/>
    <property type="project" value="InterPro"/>
</dbReference>
<protein>
    <submittedName>
        <fullName evidence="1">HNH endonuclease</fullName>
    </submittedName>
</protein>
<keyword evidence="1" id="KW-0255">Endonuclease</keyword>
<dbReference type="Pfam" id="PF01844">
    <property type="entry name" value="HNH"/>
    <property type="match status" value="1"/>
</dbReference>
<dbReference type="Gene3D" id="1.10.30.50">
    <property type="match status" value="1"/>
</dbReference>
<evidence type="ECO:0000313" key="2">
    <source>
        <dbReference type="Proteomes" id="UP000502179"/>
    </source>
</evidence>
<evidence type="ECO:0000313" key="1">
    <source>
        <dbReference type="EMBL" id="QIJ71306.1"/>
    </source>
</evidence>
<keyword evidence="1" id="KW-0378">Hydrolase</keyword>
<dbReference type="InterPro" id="IPR003615">
    <property type="entry name" value="HNH_nuc"/>
</dbReference>
<proteinExistence type="predicted"/>
<dbReference type="PANTHER" id="PTHR33877">
    <property type="entry name" value="SLL1193 PROTEIN"/>
    <property type="match status" value="1"/>
</dbReference>